<evidence type="ECO:0000256" key="3">
    <source>
        <dbReference type="ARBA" id="ARBA00034487"/>
    </source>
</evidence>
<dbReference type="InterPro" id="IPR026669">
    <property type="entry name" value="Arsenite_MeTrfase-like"/>
</dbReference>
<dbReference type="InterPro" id="IPR025714">
    <property type="entry name" value="Methyltranfer_dom"/>
</dbReference>
<evidence type="ECO:0000313" key="10">
    <source>
        <dbReference type="EMBL" id="ETX01300.1"/>
    </source>
</evidence>
<organism evidence="10 11">
    <name type="scientific">Entotheonella factor</name>
    <dbReference type="NCBI Taxonomy" id="1429438"/>
    <lineage>
        <taxon>Bacteria</taxon>
        <taxon>Pseudomonadati</taxon>
        <taxon>Nitrospinota/Tectimicrobiota group</taxon>
        <taxon>Candidatus Tectimicrobiota</taxon>
        <taxon>Candidatus Entotheonellia</taxon>
        <taxon>Candidatus Entotheonellales</taxon>
        <taxon>Candidatus Entotheonellaceae</taxon>
        <taxon>Candidatus Entotheonella</taxon>
    </lineage>
</organism>
<evidence type="ECO:0000256" key="5">
    <source>
        <dbReference type="ARBA" id="ARBA00034545"/>
    </source>
</evidence>
<dbReference type="GO" id="GO:0032259">
    <property type="term" value="P:methylation"/>
    <property type="evidence" value="ECO:0007669"/>
    <property type="project" value="UniProtKB-KW"/>
</dbReference>
<comment type="similarity">
    <text evidence="3">Belongs to the methyltransferase superfamily. Arsenite methyltransferase family.</text>
</comment>
<keyword evidence="2" id="KW-0949">S-adenosyl-L-methionine</keyword>
<dbReference type="SUPFAM" id="SSF53335">
    <property type="entry name" value="S-adenosyl-L-methionine-dependent methyltransferases"/>
    <property type="match status" value="1"/>
</dbReference>
<dbReference type="Pfam" id="PF13847">
    <property type="entry name" value="Methyltransf_31"/>
    <property type="match status" value="1"/>
</dbReference>
<comment type="catalytic activity">
    <reaction evidence="7">
        <text>arsenic triglutathione + 2 [thioredoxin]-dithiol + 2 S-adenosyl-L-methionine + H2O = dimethylarsinous acid + 2 [thioredoxin]-disulfide + 3 glutathione + 2 S-adenosyl-L-homocysteine + 2 H(+)</text>
        <dbReference type="Rhea" id="RHEA:69464"/>
        <dbReference type="Rhea" id="RHEA-COMP:10698"/>
        <dbReference type="Rhea" id="RHEA-COMP:10700"/>
        <dbReference type="ChEBI" id="CHEBI:15377"/>
        <dbReference type="ChEBI" id="CHEBI:15378"/>
        <dbReference type="ChEBI" id="CHEBI:23808"/>
        <dbReference type="ChEBI" id="CHEBI:29950"/>
        <dbReference type="ChEBI" id="CHEBI:50058"/>
        <dbReference type="ChEBI" id="CHEBI:57856"/>
        <dbReference type="ChEBI" id="CHEBI:57925"/>
        <dbReference type="ChEBI" id="CHEBI:59789"/>
        <dbReference type="ChEBI" id="CHEBI:183640"/>
        <dbReference type="EC" id="2.1.1.137"/>
    </reaction>
</comment>
<gene>
    <name evidence="10" type="primary">arsM</name>
    <name evidence="10" type="ORF">ETSY1_07865</name>
</gene>
<evidence type="ECO:0000256" key="4">
    <source>
        <dbReference type="ARBA" id="ARBA00034521"/>
    </source>
</evidence>
<reference evidence="10 11" key="1">
    <citation type="journal article" date="2014" name="Nature">
        <title>An environmental bacterial taxon with a large and distinct metabolic repertoire.</title>
        <authorList>
            <person name="Wilson M.C."/>
            <person name="Mori T."/>
            <person name="Ruckert C."/>
            <person name="Uria A.R."/>
            <person name="Helf M.J."/>
            <person name="Takada K."/>
            <person name="Gernert C."/>
            <person name="Steffens U.A."/>
            <person name="Heycke N."/>
            <person name="Schmitt S."/>
            <person name="Rinke C."/>
            <person name="Helfrich E.J."/>
            <person name="Brachmann A.O."/>
            <person name="Gurgui C."/>
            <person name="Wakimoto T."/>
            <person name="Kracht M."/>
            <person name="Crusemann M."/>
            <person name="Hentschel U."/>
            <person name="Abe I."/>
            <person name="Matsunaga S."/>
            <person name="Kalinowski J."/>
            <person name="Takeyama H."/>
            <person name="Piel J."/>
        </authorList>
    </citation>
    <scope>NUCLEOTIDE SEQUENCE [LARGE SCALE GENOMIC DNA]</scope>
    <source>
        <strain evidence="11">TSY1</strain>
    </source>
</reference>
<dbReference type="NCBIfam" id="NF008823">
    <property type="entry name" value="PRK11873.1"/>
    <property type="match status" value="1"/>
</dbReference>
<dbReference type="EC" id="2.1.1.137" evidence="4"/>
<evidence type="ECO:0000259" key="9">
    <source>
        <dbReference type="Pfam" id="PF13847"/>
    </source>
</evidence>
<accession>W4LTX5</accession>
<dbReference type="Gene3D" id="3.40.50.150">
    <property type="entry name" value="Vaccinia Virus protein VP39"/>
    <property type="match status" value="1"/>
</dbReference>
<comment type="caution">
    <text evidence="10">The sequence shown here is derived from an EMBL/GenBank/DDBJ whole genome shotgun (WGS) entry which is preliminary data.</text>
</comment>
<dbReference type="PANTHER" id="PTHR43675">
    <property type="entry name" value="ARSENITE METHYLTRANSFERASE"/>
    <property type="match status" value="1"/>
</dbReference>
<dbReference type="Proteomes" id="UP000019141">
    <property type="component" value="Unassembled WGS sequence"/>
</dbReference>
<comment type="catalytic activity">
    <reaction evidence="6">
        <text>arsenic triglutathione + [thioredoxin]-dithiol + S-adenosyl-L-methionine + 2 H2O = methylarsonous acid + [thioredoxin]-disulfide + 3 glutathione + S-adenosyl-L-homocysteine + H(+)</text>
        <dbReference type="Rhea" id="RHEA:69460"/>
        <dbReference type="Rhea" id="RHEA-COMP:10698"/>
        <dbReference type="Rhea" id="RHEA-COMP:10700"/>
        <dbReference type="ChEBI" id="CHEBI:15377"/>
        <dbReference type="ChEBI" id="CHEBI:15378"/>
        <dbReference type="ChEBI" id="CHEBI:17826"/>
        <dbReference type="ChEBI" id="CHEBI:29950"/>
        <dbReference type="ChEBI" id="CHEBI:50058"/>
        <dbReference type="ChEBI" id="CHEBI:57856"/>
        <dbReference type="ChEBI" id="CHEBI:57925"/>
        <dbReference type="ChEBI" id="CHEBI:59789"/>
        <dbReference type="ChEBI" id="CHEBI:183640"/>
        <dbReference type="EC" id="2.1.1.137"/>
    </reaction>
</comment>
<evidence type="ECO:0000256" key="2">
    <source>
        <dbReference type="ARBA" id="ARBA00022691"/>
    </source>
</evidence>
<keyword evidence="11" id="KW-1185">Reference proteome</keyword>
<keyword evidence="1" id="KW-0808">Transferase</keyword>
<dbReference type="PATRIC" id="fig|1429438.4.peg.1682"/>
<feature type="domain" description="Methyltransferase" evidence="9">
    <location>
        <begin position="75"/>
        <end position="221"/>
    </location>
</feature>
<dbReference type="AlphaFoldDB" id="W4LTX5"/>
<dbReference type="PANTHER" id="PTHR43675:SF8">
    <property type="entry name" value="ARSENITE METHYLTRANSFERASE"/>
    <property type="match status" value="1"/>
</dbReference>
<dbReference type="HOGENOM" id="CLU_052868_1_1_7"/>
<name>W4LTX5_ENTF1</name>
<sequence>MANISHDDVRQAVRERYGTIAETRSEQASCCGPSTSTHDEKAQVYGYSSAETDAVPQGANLGLGCGNPLAIASLKTGQTVLDLGSGAGFDCFLAARAVGETGYVIGVDMTHEMLRKARQHAIDGGFSNVEFRLGEIECLPVADQSVDVVISNCVITLSPEKHKVYREAFRALRPGGRLAVSDVVATAVIPESIKQDEELGSSCLVSASLIDDIEAMLSEAGFSDIRIEPKDESKTFMREWIPGTDITDYVISASISAVKPAT</sequence>
<evidence type="ECO:0000313" key="11">
    <source>
        <dbReference type="Proteomes" id="UP000019141"/>
    </source>
</evidence>
<evidence type="ECO:0000256" key="1">
    <source>
        <dbReference type="ARBA" id="ARBA00022679"/>
    </source>
</evidence>
<protein>
    <recommendedName>
        <fullName evidence="5">Arsenite methyltransferase</fullName>
        <ecNumber evidence="4">2.1.1.137</ecNumber>
    </recommendedName>
</protein>
<evidence type="ECO:0000256" key="8">
    <source>
        <dbReference type="ARBA" id="ARBA00048428"/>
    </source>
</evidence>
<dbReference type="EMBL" id="AZHW01000248">
    <property type="protein sequence ID" value="ETX01300.1"/>
    <property type="molecule type" value="Genomic_DNA"/>
</dbReference>
<dbReference type="CDD" id="cd02440">
    <property type="entry name" value="AdoMet_MTases"/>
    <property type="match status" value="1"/>
</dbReference>
<evidence type="ECO:0000256" key="6">
    <source>
        <dbReference type="ARBA" id="ARBA00047941"/>
    </source>
</evidence>
<proteinExistence type="inferred from homology"/>
<dbReference type="GO" id="GO:0030791">
    <property type="term" value="F:arsenite methyltransferase activity"/>
    <property type="evidence" value="ECO:0007669"/>
    <property type="project" value="UniProtKB-EC"/>
</dbReference>
<dbReference type="InterPro" id="IPR029063">
    <property type="entry name" value="SAM-dependent_MTases_sf"/>
</dbReference>
<evidence type="ECO:0000256" key="7">
    <source>
        <dbReference type="ARBA" id="ARBA00047943"/>
    </source>
</evidence>
<comment type="catalytic activity">
    <reaction evidence="8">
        <text>arsenic triglutathione + 3 [thioredoxin]-dithiol + 3 S-adenosyl-L-methionine = trimethylarsine + 3 [thioredoxin]-disulfide + 3 glutathione + 3 S-adenosyl-L-homocysteine + 3 H(+)</text>
        <dbReference type="Rhea" id="RHEA:69432"/>
        <dbReference type="Rhea" id="RHEA-COMP:10698"/>
        <dbReference type="Rhea" id="RHEA-COMP:10700"/>
        <dbReference type="ChEBI" id="CHEBI:15378"/>
        <dbReference type="ChEBI" id="CHEBI:27130"/>
        <dbReference type="ChEBI" id="CHEBI:29950"/>
        <dbReference type="ChEBI" id="CHEBI:50058"/>
        <dbReference type="ChEBI" id="CHEBI:57856"/>
        <dbReference type="ChEBI" id="CHEBI:57925"/>
        <dbReference type="ChEBI" id="CHEBI:59789"/>
        <dbReference type="ChEBI" id="CHEBI:183640"/>
        <dbReference type="EC" id="2.1.1.137"/>
    </reaction>
</comment>